<feature type="non-terminal residue" evidence="2">
    <location>
        <position position="1"/>
    </location>
</feature>
<dbReference type="PANTHER" id="PTHR48475:SF1">
    <property type="entry name" value="RNASE H TYPE-1 DOMAIN-CONTAINING PROTEIN"/>
    <property type="match status" value="1"/>
</dbReference>
<keyword evidence="3" id="KW-1185">Reference proteome</keyword>
<evidence type="ECO:0000259" key="1">
    <source>
        <dbReference type="PROSITE" id="PS50879"/>
    </source>
</evidence>
<dbReference type="AlphaFoldDB" id="A0A1Q3CRX3"/>
<dbReference type="EMBL" id="BDDD01002742">
    <property type="protein sequence ID" value="GAV82881.1"/>
    <property type="molecule type" value="Genomic_DNA"/>
</dbReference>
<feature type="domain" description="RNase H type-1" evidence="1">
    <location>
        <begin position="1"/>
        <end position="122"/>
    </location>
</feature>
<reference evidence="3" key="1">
    <citation type="submission" date="2016-04" db="EMBL/GenBank/DDBJ databases">
        <title>Cephalotus genome sequencing.</title>
        <authorList>
            <person name="Fukushima K."/>
            <person name="Hasebe M."/>
            <person name="Fang X."/>
        </authorList>
    </citation>
    <scope>NUCLEOTIDE SEQUENCE [LARGE SCALE GENOMIC DNA]</scope>
    <source>
        <strain evidence="3">cv. St1</strain>
    </source>
</reference>
<dbReference type="InParanoid" id="A0A1Q3CRX3"/>
<protein>
    <submittedName>
        <fullName evidence="2">RVT_3 domain-containing protein</fullName>
    </submittedName>
</protein>
<organism evidence="2 3">
    <name type="scientific">Cephalotus follicularis</name>
    <name type="common">Albany pitcher plant</name>
    <dbReference type="NCBI Taxonomy" id="3775"/>
    <lineage>
        <taxon>Eukaryota</taxon>
        <taxon>Viridiplantae</taxon>
        <taxon>Streptophyta</taxon>
        <taxon>Embryophyta</taxon>
        <taxon>Tracheophyta</taxon>
        <taxon>Spermatophyta</taxon>
        <taxon>Magnoliopsida</taxon>
        <taxon>eudicotyledons</taxon>
        <taxon>Gunneridae</taxon>
        <taxon>Pentapetalae</taxon>
        <taxon>rosids</taxon>
        <taxon>fabids</taxon>
        <taxon>Oxalidales</taxon>
        <taxon>Cephalotaceae</taxon>
        <taxon>Cephalotus</taxon>
    </lineage>
</organism>
<dbReference type="Pfam" id="PF13456">
    <property type="entry name" value="RVT_3"/>
    <property type="match status" value="1"/>
</dbReference>
<accession>A0A1Q3CRX3</accession>
<evidence type="ECO:0000313" key="3">
    <source>
        <dbReference type="Proteomes" id="UP000187406"/>
    </source>
</evidence>
<dbReference type="GO" id="GO:0004523">
    <property type="term" value="F:RNA-DNA hybrid ribonuclease activity"/>
    <property type="evidence" value="ECO:0007669"/>
    <property type="project" value="InterPro"/>
</dbReference>
<comment type="caution">
    <text evidence="2">The sequence shown here is derived from an EMBL/GenBank/DDBJ whole genome shotgun (WGS) entry which is preliminary data.</text>
</comment>
<gene>
    <name evidence="2" type="ORF">CFOL_v3_26332</name>
</gene>
<dbReference type="CDD" id="cd09279">
    <property type="entry name" value="RNase_HI_like"/>
    <property type="match status" value="1"/>
</dbReference>
<dbReference type="Proteomes" id="UP000187406">
    <property type="component" value="Unassembled WGS sequence"/>
</dbReference>
<proteinExistence type="predicted"/>
<dbReference type="Gene3D" id="3.30.420.10">
    <property type="entry name" value="Ribonuclease H-like superfamily/Ribonuclease H"/>
    <property type="match status" value="1"/>
</dbReference>
<dbReference type="OrthoDB" id="101614at2759"/>
<name>A0A1Q3CRX3_CEPFO</name>
<dbReference type="InterPro" id="IPR036397">
    <property type="entry name" value="RNaseH_sf"/>
</dbReference>
<sequence>FDGSSTATGGGAGIILRSPDNVSTQLAYKFDFFCSNNKAEYEALILGTLSAIEKGAKSIATKGDSKLIIKQMTDEYGIKEPALAEYISVAQDLTKEFAKITLEHVPRIENKYADALVTIASKVIMENQNEALFTIKKREGRLKEIKMENNEEKDEDDWRNGIVMKLQNPINANLKMLKEYIIIIKGELYHKDADRIMAKCITNKEAGEKLKELHEAVCGVEGPVLYRRIQRYGFY</sequence>
<dbReference type="InterPro" id="IPR002156">
    <property type="entry name" value="RNaseH_domain"/>
</dbReference>
<dbReference type="PROSITE" id="PS50879">
    <property type="entry name" value="RNASE_H_1"/>
    <property type="match status" value="1"/>
</dbReference>
<evidence type="ECO:0000313" key="2">
    <source>
        <dbReference type="EMBL" id="GAV82881.1"/>
    </source>
</evidence>
<dbReference type="InterPro" id="IPR012337">
    <property type="entry name" value="RNaseH-like_sf"/>
</dbReference>
<dbReference type="GO" id="GO:0003676">
    <property type="term" value="F:nucleic acid binding"/>
    <property type="evidence" value="ECO:0007669"/>
    <property type="project" value="InterPro"/>
</dbReference>
<dbReference type="STRING" id="3775.A0A1Q3CRX3"/>
<dbReference type="SUPFAM" id="SSF53098">
    <property type="entry name" value="Ribonuclease H-like"/>
    <property type="match status" value="1"/>
</dbReference>
<dbReference type="PANTHER" id="PTHR48475">
    <property type="entry name" value="RIBONUCLEASE H"/>
    <property type="match status" value="1"/>
</dbReference>